<evidence type="ECO:0000259" key="2">
    <source>
        <dbReference type="Pfam" id="PF02120"/>
    </source>
</evidence>
<sequence>MIAPLLQMARLPASEAAPDPAAAPDGFAALLALTPQTGPAPQAPPAPAPAEVLAETIAALREVIEARLEQAESPEEAAVIAGQGQARLATLLQDFDAVHGTAFAALLQEEAALQEGADPQDGLPALFDRAGALLTEPAQPADLAGPAPAGHMAVPPLPGPRPSAQWSIEAPLHPGSGVPARAEPKPSAQPDLALQAPTAVEQLSASPPQAAAPQSLPLQAQPLQTQPLQALSQPPAAAQPPHPPEAPPIPTQIAEPLRRLSHEEERTRVELMPKGLGSIEIEVHRAEDGRLQVVLRADNSATLAALRGDREGLLGALGQSGITDADLGFGSFSDPRRGGQTRREASPRDAAPLPFAGAAPLTPEAPASAPRTTAGRIDIIT</sequence>
<dbReference type="Proteomes" id="UP000248311">
    <property type="component" value="Unassembled WGS sequence"/>
</dbReference>
<keyword evidence="3" id="KW-0969">Cilium</keyword>
<dbReference type="AlphaFoldDB" id="A0A318SVK3"/>
<feature type="region of interest" description="Disordered" evidence="1">
    <location>
        <begin position="228"/>
        <end position="251"/>
    </location>
</feature>
<keyword evidence="4" id="KW-1185">Reference proteome</keyword>
<dbReference type="InterPro" id="IPR038610">
    <property type="entry name" value="FliK-like_C_sf"/>
</dbReference>
<dbReference type="OrthoDB" id="7828543at2"/>
<feature type="compositionally biased region" description="Low complexity" evidence="1">
    <location>
        <begin position="350"/>
        <end position="362"/>
    </location>
</feature>
<dbReference type="InterPro" id="IPR021136">
    <property type="entry name" value="Flagellar_hook_control-like_C"/>
</dbReference>
<protein>
    <submittedName>
        <fullName evidence="3">Flagellar hook-length control protein FliK</fullName>
    </submittedName>
</protein>
<dbReference type="Gene3D" id="3.30.750.140">
    <property type="match status" value="1"/>
</dbReference>
<proteinExistence type="predicted"/>
<evidence type="ECO:0000313" key="4">
    <source>
        <dbReference type="Proteomes" id="UP000248311"/>
    </source>
</evidence>
<evidence type="ECO:0000313" key="3">
    <source>
        <dbReference type="EMBL" id="PYE84366.1"/>
    </source>
</evidence>
<dbReference type="Pfam" id="PF02120">
    <property type="entry name" value="Flg_hook"/>
    <property type="match status" value="1"/>
</dbReference>
<feature type="compositionally biased region" description="Basic and acidic residues" evidence="1">
    <location>
        <begin position="334"/>
        <end position="347"/>
    </location>
</feature>
<keyword evidence="3" id="KW-0282">Flagellum</keyword>
<gene>
    <name evidence="3" type="ORF">DFP88_102164</name>
</gene>
<reference evidence="3 4" key="1">
    <citation type="submission" date="2018-06" db="EMBL/GenBank/DDBJ databases">
        <title>Genomic Encyclopedia of Type Strains, Phase III (KMG-III): the genomes of soil and plant-associated and newly described type strains.</title>
        <authorList>
            <person name="Whitman W."/>
        </authorList>
    </citation>
    <scope>NUCLEOTIDE SEQUENCE [LARGE SCALE GENOMIC DNA]</scope>
    <source>
        <strain evidence="3 4">CECT 9025</strain>
    </source>
</reference>
<comment type="caution">
    <text evidence="3">The sequence shown here is derived from an EMBL/GenBank/DDBJ whole genome shotgun (WGS) entry which is preliminary data.</text>
</comment>
<feature type="domain" description="Flagellar hook-length control protein-like C-terminal" evidence="2">
    <location>
        <begin position="262"/>
        <end position="331"/>
    </location>
</feature>
<organism evidence="3 4">
    <name type="scientific">Pseudoroseicyclus aestuarii</name>
    <dbReference type="NCBI Taxonomy" id="1795041"/>
    <lineage>
        <taxon>Bacteria</taxon>
        <taxon>Pseudomonadati</taxon>
        <taxon>Pseudomonadota</taxon>
        <taxon>Alphaproteobacteria</taxon>
        <taxon>Rhodobacterales</taxon>
        <taxon>Paracoccaceae</taxon>
        <taxon>Pseudoroseicyclus</taxon>
    </lineage>
</organism>
<accession>A0A318SVK3</accession>
<name>A0A318SVK3_9RHOB</name>
<evidence type="ECO:0000256" key="1">
    <source>
        <dbReference type="SAM" id="MobiDB-lite"/>
    </source>
</evidence>
<feature type="region of interest" description="Disordered" evidence="1">
    <location>
        <begin position="139"/>
        <end position="190"/>
    </location>
</feature>
<keyword evidence="3" id="KW-0966">Cell projection</keyword>
<dbReference type="EMBL" id="QJTE01000002">
    <property type="protein sequence ID" value="PYE84366.1"/>
    <property type="molecule type" value="Genomic_DNA"/>
</dbReference>
<feature type="region of interest" description="Disordered" evidence="1">
    <location>
        <begin position="328"/>
        <end position="381"/>
    </location>
</feature>
<feature type="compositionally biased region" description="Pro residues" evidence="1">
    <location>
        <begin position="237"/>
        <end position="250"/>
    </location>
</feature>